<name>A0A9P7DGK2_9AGAM</name>
<keyword evidence="2" id="KW-1185">Reference proteome</keyword>
<dbReference type="AlphaFoldDB" id="A0A9P7DGK2"/>
<gene>
    <name evidence="1" type="ORF">HD556DRAFT_1537080</name>
</gene>
<organism evidence="1 2">
    <name type="scientific">Suillus plorans</name>
    <dbReference type="NCBI Taxonomy" id="116603"/>
    <lineage>
        <taxon>Eukaryota</taxon>
        <taxon>Fungi</taxon>
        <taxon>Dikarya</taxon>
        <taxon>Basidiomycota</taxon>
        <taxon>Agaricomycotina</taxon>
        <taxon>Agaricomycetes</taxon>
        <taxon>Agaricomycetidae</taxon>
        <taxon>Boletales</taxon>
        <taxon>Suillineae</taxon>
        <taxon>Suillaceae</taxon>
        <taxon>Suillus</taxon>
    </lineage>
</organism>
<dbReference type="Proteomes" id="UP000719766">
    <property type="component" value="Unassembled WGS sequence"/>
</dbReference>
<sequence>MLATRPNRSKLVFTAVHIKGVTVDTKSGYRLDAEQSFSSETLQPSLTALAPHEIRVFFLHVSDPSASYDEMLLGVNQRNMPAKNSIGLSNFCSWEAILEQVAEMVTGGFKVTNSTVNSRRYRWSCDPSQNLKHAPGSEMEWIREKNDTKAS</sequence>
<dbReference type="OrthoDB" id="10316262at2759"/>
<protein>
    <submittedName>
        <fullName evidence="1">Uncharacterized protein</fullName>
    </submittedName>
</protein>
<proteinExistence type="predicted"/>
<accession>A0A9P7DGK2</accession>
<comment type="caution">
    <text evidence="1">The sequence shown here is derived from an EMBL/GenBank/DDBJ whole genome shotgun (WGS) entry which is preliminary data.</text>
</comment>
<evidence type="ECO:0000313" key="2">
    <source>
        <dbReference type="Proteomes" id="UP000719766"/>
    </source>
</evidence>
<dbReference type="GeneID" id="64603409"/>
<reference evidence="1" key="1">
    <citation type="journal article" date="2020" name="New Phytol.">
        <title>Comparative genomics reveals dynamic genome evolution in host specialist ectomycorrhizal fungi.</title>
        <authorList>
            <person name="Lofgren L.A."/>
            <person name="Nguyen N.H."/>
            <person name="Vilgalys R."/>
            <person name="Ruytinx J."/>
            <person name="Liao H.L."/>
            <person name="Branco S."/>
            <person name="Kuo A."/>
            <person name="LaButti K."/>
            <person name="Lipzen A."/>
            <person name="Andreopoulos W."/>
            <person name="Pangilinan J."/>
            <person name="Riley R."/>
            <person name="Hundley H."/>
            <person name="Na H."/>
            <person name="Barry K."/>
            <person name="Grigoriev I.V."/>
            <person name="Stajich J.E."/>
            <person name="Kennedy P.G."/>
        </authorList>
    </citation>
    <scope>NUCLEOTIDE SEQUENCE</scope>
    <source>
        <strain evidence="1">S12</strain>
    </source>
</reference>
<dbReference type="RefSeq" id="XP_041158695.1">
    <property type="nucleotide sequence ID" value="XM_041309645.1"/>
</dbReference>
<evidence type="ECO:0000313" key="1">
    <source>
        <dbReference type="EMBL" id="KAG1791996.1"/>
    </source>
</evidence>
<dbReference type="EMBL" id="JABBWE010000039">
    <property type="protein sequence ID" value="KAG1791996.1"/>
    <property type="molecule type" value="Genomic_DNA"/>
</dbReference>